<dbReference type="Gene3D" id="3.40.50.1820">
    <property type="entry name" value="alpha/beta hydrolase"/>
    <property type="match status" value="1"/>
</dbReference>
<protein>
    <submittedName>
        <fullName evidence="1">Toxin biosynthesis protein</fullName>
    </submittedName>
</protein>
<reference evidence="1" key="1">
    <citation type="submission" date="2022-11" db="EMBL/GenBank/DDBJ databases">
        <authorList>
            <person name="Petersen C."/>
        </authorList>
    </citation>
    <scope>NUCLEOTIDE SEQUENCE</scope>
    <source>
        <strain evidence="1">IBT 23319</strain>
    </source>
</reference>
<dbReference type="RefSeq" id="XP_056502160.1">
    <property type="nucleotide sequence ID" value="XM_056642748.1"/>
</dbReference>
<sequence>MAIPKFPFTVTEHVIDGQHVREYPDATVSADAKLKLVLKQYTLFDNPNPNPGPGDITVIGTHG</sequence>
<dbReference type="GO" id="GO:0017000">
    <property type="term" value="P:antibiotic biosynthetic process"/>
    <property type="evidence" value="ECO:0007669"/>
    <property type="project" value="UniProtKB-ARBA"/>
</dbReference>
<dbReference type="OrthoDB" id="94039at2759"/>
<dbReference type="GO" id="GO:0072330">
    <property type="term" value="P:monocarboxylic acid biosynthetic process"/>
    <property type="evidence" value="ECO:0007669"/>
    <property type="project" value="UniProtKB-ARBA"/>
</dbReference>
<organism evidence="1 2">
    <name type="scientific">Penicillium citrinum</name>
    <dbReference type="NCBI Taxonomy" id="5077"/>
    <lineage>
        <taxon>Eukaryota</taxon>
        <taxon>Fungi</taxon>
        <taxon>Dikarya</taxon>
        <taxon>Ascomycota</taxon>
        <taxon>Pezizomycotina</taxon>
        <taxon>Eurotiomycetes</taxon>
        <taxon>Eurotiomycetidae</taxon>
        <taxon>Eurotiales</taxon>
        <taxon>Aspergillaceae</taxon>
        <taxon>Penicillium</taxon>
    </lineage>
</organism>
<dbReference type="Proteomes" id="UP001147733">
    <property type="component" value="Unassembled WGS sequence"/>
</dbReference>
<accession>A0A9W9P3W8</accession>
<dbReference type="InterPro" id="IPR029058">
    <property type="entry name" value="AB_hydrolase_fold"/>
</dbReference>
<comment type="caution">
    <text evidence="1">The sequence shown here is derived from an EMBL/GenBank/DDBJ whole genome shotgun (WGS) entry which is preliminary data.</text>
</comment>
<reference evidence="1" key="2">
    <citation type="journal article" date="2023" name="IMA Fungus">
        <title>Comparative genomic study of the Penicillium genus elucidates a diverse pangenome and 15 lateral gene transfer events.</title>
        <authorList>
            <person name="Petersen C."/>
            <person name="Sorensen T."/>
            <person name="Nielsen M.R."/>
            <person name="Sondergaard T.E."/>
            <person name="Sorensen J.L."/>
            <person name="Fitzpatrick D.A."/>
            <person name="Frisvad J.C."/>
            <person name="Nielsen K.L."/>
        </authorList>
    </citation>
    <scope>NUCLEOTIDE SEQUENCE</scope>
    <source>
        <strain evidence="1">IBT 23319</strain>
    </source>
</reference>
<proteinExistence type="predicted"/>
<name>A0A9W9P3W8_PENCI</name>
<dbReference type="EMBL" id="JAPQKT010000003">
    <property type="protein sequence ID" value="KAJ5234660.1"/>
    <property type="molecule type" value="Genomic_DNA"/>
</dbReference>
<keyword evidence="2" id="KW-1185">Reference proteome</keyword>
<evidence type="ECO:0000313" key="2">
    <source>
        <dbReference type="Proteomes" id="UP001147733"/>
    </source>
</evidence>
<gene>
    <name evidence="1" type="ORF">N7469_003828</name>
</gene>
<dbReference type="AlphaFoldDB" id="A0A9W9P3W8"/>
<dbReference type="GeneID" id="81381915"/>
<evidence type="ECO:0000313" key="1">
    <source>
        <dbReference type="EMBL" id="KAJ5234660.1"/>
    </source>
</evidence>